<dbReference type="AlphaFoldDB" id="A0A1X7VSW7"/>
<sequence>NGKLISTLPKLKICSDASFTGCNFTLAEMFGQKFDTHAVHIPGVQNSFANVLSSKGVEFTD</sequence>
<dbReference type="InParanoid" id="A0A1X7VSW7"/>
<dbReference type="EnsemblMetazoa" id="Aqu2.1.43177_001">
    <property type="protein sequence ID" value="Aqu2.1.43177_001"/>
    <property type="gene ID" value="Aqu2.1.43177"/>
</dbReference>
<name>A0A1X7VSW7_AMPQE</name>
<accession>A0A1X7VSW7</accession>
<proteinExistence type="predicted"/>
<protein>
    <submittedName>
        <fullName evidence="1">Uncharacterized protein</fullName>
    </submittedName>
</protein>
<organism evidence="1">
    <name type="scientific">Amphimedon queenslandica</name>
    <name type="common">Sponge</name>
    <dbReference type="NCBI Taxonomy" id="400682"/>
    <lineage>
        <taxon>Eukaryota</taxon>
        <taxon>Metazoa</taxon>
        <taxon>Porifera</taxon>
        <taxon>Demospongiae</taxon>
        <taxon>Heteroscleromorpha</taxon>
        <taxon>Haplosclerida</taxon>
        <taxon>Niphatidae</taxon>
        <taxon>Amphimedon</taxon>
    </lineage>
</organism>
<evidence type="ECO:0000313" key="1">
    <source>
        <dbReference type="EnsemblMetazoa" id="Aqu2.1.43177_001"/>
    </source>
</evidence>
<reference evidence="1" key="1">
    <citation type="submission" date="2017-05" db="UniProtKB">
        <authorList>
            <consortium name="EnsemblMetazoa"/>
        </authorList>
    </citation>
    <scope>IDENTIFICATION</scope>
</reference>